<dbReference type="EMBL" id="JACGWO010000004">
    <property type="protein sequence ID" value="KAK4428268.1"/>
    <property type="molecule type" value="Genomic_DNA"/>
</dbReference>
<dbReference type="Proteomes" id="UP001293254">
    <property type="component" value="Unassembled WGS sequence"/>
</dbReference>
<reference evidence="2" key="1">
    <citation type="submission" date="2020-06" db="EMBL/GenBank/DDBJ databases">
        <authorList>
            <person name="Li T."/>
            <person name="Hu X."/>
            <person name="Zhang T."/>
            <person name="Song X."/>
            <person name="Zhang H."/>
            <person name="Dai N."/>
            <person name="Sheng W."/>
            <person name="Hou X."/>
            <person name="Wei L."/>
        </authorList>
    </citation>
    <scope>NUCLEOTIDE SEQUENCE</scope>
    <source>
        <strain evidence="2">3651</strain>
        <tissue evidence="2">Leaf</tissue>
    </source>
</reference>
<evidence type="ECO:0000256" key="1">
    <source>
        <dbReference type="SAM" id="MobiDB-lite"/>
    </source>
</evidence>
<feature type="region of interest" description="Disordered" evidence="1">
    <location>
        <begin position="1"/>
        <end position="23"/>
    </location>
</feature>
<gene>
    <name evidence="2" type="ORF">Salat_1126400</name>
</gene>
<sequence>MQFHEGFVDPGEDTPFGPWMKAAPPINTRSRIFASSNQPSVHDHKHPTFLVDSIRDPARDKENSRGPAIFGSFDRTFSPQAGLNAPRSHAADPPPSVRRTTPLP</sequence>
<feature type="compositionally biased region" description="Basic and acidic residues" evidence="1">
    <location>
        <begin position="54"/>
        <end position="64"/>
    </location>
</feature>
<organism evidence="2 3">
    <name type="scientific">Sesamum alatum</name>
    <dbReference type="NCBI Taxonomy" id="300844"/>
    <lineage>
        <taxon>Eukaryota</taxon>
        <taxon>Viridiplantae</taxon>
        <taxon>Streptophyta</taxon>
        <taxon>Embryophyta</taxon>
        <taxon>Tracheophyta</taxon>
        <taxon>Spermatophyta</taxon>
        <taxon>Magnoliopsida</taxon>
        <taxon>eudicotyledons</taxon>
        <taxon>Gunneridae</taxon>
        <taxon>Pentapetalae</taxon>
        <taxon>asterids</taxon>
        <taxon>lamiids</taxon>
        <taxon>Lamiales</taxon>
        <taxon>Pedaliaceae</taxon>
        <taxon>Sesamum</taxon>
    </lineage>
</organism>
<dbReference type="AlphaFoldDB" id="A0AAE2CN30"/>
<evidence type="ECO:0000313" key="3">
    <source>
        <dbReference type="Proteomes" id="UP001293254"/>
    </source>
</evidence>
<reference evidence="2" key="2">
    <citation type="journal article" date="2024" name="Plant">
        <title>Genomic evolution and insights into agronomic trait innovations of Sesamum species.</title>
        <authorList>
            <person name="Miao H."/>
            <person name="Wang L."/>
            <person name="Qu L."/>
            <person name="Liu H."/>
            <person name="Sun Y."/>
            <person name="Le M."/>
            <person name="Wang Q."/>
            <person name="Wei S."/>
            <person name="Zheng Y."/>
            <person name="Lin W."/>
            <person name="Duan Y."/>
            <person name="Cao H."/>
            <person name="Xiong S."/>
            <person name="Wang X."/>
            <person name="Wei L."/>
            <person name="Li C."/>
            <person name="Ma Q."/>
            <person name="Ju M."/>
            <person name="Zhao R."/>
            <person name="Li G."/>
            <person name="Mu C."/>
            <person name="Tian Q."/>
            <person name="Mei H."/>
            <person name="Zhang T."/>
            <person name="Gao T."/>
            <person name="Zhang H."/>
        </authorList>
    </citation>
    <scope>NUCLEOTIDE SEQUENCE</scope>
    <source>
        <strain evidence="2">3651</strain>
    </source>
</reference>
<protein>
    <submittedName>
        <fullName evidence="2">Uncharacterized protein</fullName>
    </submittedName>
</protein>
<keyword evidence="3" id="KW-1185">Reference proteome</keyword>
<accession>A0AAE2CN30</accession>
<proteinExistence type="predicted"/>
<name>A0AAE2CN30_9LAMI</name>
<evidence type="ECO:0000313" key="2">
    <source>
        <dbReference type="EMBL" id="KAK4428268.1"/>
    </source>
</evidence>
<feature type="region of interest" description="Disordered" evidence="1">
    <location>
        <begin position="54"/>
        <end position="104"/>
    </location>
</feature>
<comment type="caution">
    <text evidence="2">The sequence shown here is derived from an EMBL/GenBank/DDBJ whole genome shotgun (WGS) entry which is preliminary data.</text>
</comment>